<gene>
    <name evidence="1" type="ORF">PPACK8108_LOCUS4636</name>
</gene>
<reference evidence="1" key="1">
    <citation type="submission" date="2022-06" db="EMBL/GenBank/DDBJ databases">
        <authorList>
            <consortium name="SYNGENTA / RWTH Aachen University"/>
        </authorList>
    </citation>
    <scope>NUCLEOTIDE SEQUENCE</scope>
</reference>
<accession>A0AAV0ANS5</accession>
<comment type="caution">
    <text evidence="1">The sequence shown here is derived from an EMBL/GenBank/DDBJ whole genome shotgun (WGS) entry which is preliminary data.</text>
</comment>
<organism evidence="1 2">
    <name type="scientific">Phakopsora pachyrhizi</name>
    <name type="common">Asian soybean rust disease fungus</name>
    <dbReference type="NCBI Taxonomy" id="170000"/>
    <lineage>
        <taxon>Eukaryota</taxon>
        <taxon>Fungi</taxon>
        <taxon>Dikarya</taxon>
        <taxon>Basidiomycota</taxon>
        <taxon>Pucciniomycotina</taxon>
        <taxon>Pucciniomycetes</taxon>
        <taxon>Pucciniales</taxon>
        <taxon>Phakopsoraceae</taxon>
        <taxon>Phakopsora</taxon>
    </lineage>
</organism>
<dbReference type="EMBL" id="CALTRL010000874">
    <property type="protein sequence ID" value="CAH7669969.1"/>
    <property type="molecule type" value="Genomic_DNA"/>
</dbReference>
<protein>
    <submittedName>
        <fullName evidence="1">Uncharacterized protein</fullName>
    </submittedName>
</protein>
<evidence type="ECO:0000313" key="2">
    <source>
        <dbReference type="Proteomes" id="UP001153365"/>
    </source>
</evidence>
<sequence>MKPRFQPKHSYWPKQCQNTSKLGQNAKKANQTIIVMVEPKTTTSAQQEISSKKISPELPPMSTIARSLIFTILVAKSNFLRLVVNKRTKLLAIFLGKKNPSTGLYISRRDCHWVATPRPQYPVAAWLSHLSDEESSYSREKIRSTIRAADLY</sequence>
<proteinExistence type="predicted"/>
<keyword evidence="2" id="KW-1185">Reference proteome</keyword>
<name>A0AAV0ANS5_PHAPC</name>
<dbReference type="AlphaFoldDB" id="A0AAV0ANS5"/>
<evidence type="ECO:0000313" key="1">
    <source>
        <dbReference type="EMBL" id="CAH7669969.1"/>
    </source>
</evidence>
<dbReference type="Proteomes" id="UP001153365">
    <property type="component" value="Unassembled WGS sequence"/>
</dbReference>